<dbReference type="PANTHER" id="PTHR34219">
    <property type="entry name" value="IRON-REGULATED INNER MEMBRANE PROTEIN-RELATED"/>
    <property type="match status" value="1"/>
</dbReference>
<organism evidence="3 4">
    <name type="scientific">Calothrix parasitica NIES-267</name>
    <dbReference type="NCBI Taxonomy" id="1973488"/>
    <lineage>
        <taxon>Bacteria</taxon>
        <taxon>Bacillati</taxon>
        <taxon>Cyanobacteriota</taxon>
        <taxon>Cyanophyceae</taxon>
        <taxon>Nostocales</taxon>
        <taxon>Calotrichaceae</taxon>
        <taxon>Calothrix</taxon>
    </lineage>
</organism>
<feature type="domain" description="PepSY" evidence="2">
    <location>
        <begin position="54"/>
        <end position="109"/>
    </location>
</feature>
<dbReference type="Pfam" id="PF03413">
    <property type="entry name" value="PepSY"/>
    <property type="match status" value="1"/>
</dbReference>
<dbReference type="PANTHER" id="PTHR34219:SF3">
    <property type="entry name" value="BLL7967 PROTEIN"/>
    <property type="match status" value="1"/>
</dbReference>
<evidence type="ECO:0000259" key="2">
    <source>
        <dbReference type="Pfam" id="PF03413"/>
    </source>
</evidence>
<dbReference type="Pfam" id="PF03929">
    <property type="entry name" value="PepSY_TM"/>
    <property type="match status" value="1"/>
</dbReference>
<evidence type="ECO:0000313" key="3">
    <source>
        <dbReference type="EMBL" id="BAY81682.1"/>
    </source>
</evidence>
<keyword evidence="1" id="KW-1133">Transmembrane helix</keyword>
<name>A0A1Z4LKC7_9CYAN</name>
<dbReference type="AlphaFoldDB" id="A0A1Z4LKC7"/>
<proteinExistence type="predicted"/>
<protein>
    <submittedName>
        <fullName evidence="3">Peptidase</fullName>
    </submittedName>
</protein>
<feature type="transmembrane region" description="Helical" evidence="1">
    <location>
        <begin position="135"/>
        <end position="158"/>
    </location>
</feature>
<dbReference type="OrthoDB" id="9776609at2"/>
<reference evidence="3 4" key="1">
    <citation type="submission" date="2017-06" db="EMBL/GenBank/DDBJ databases">
        <title>Genome sequencing of cyanobaciteial culture collection at National Institute for Environmental Studies (NIES).</title>
        <authorList>
            <person name="Hirose Y."/>
            <person name="Shimura Y."/>
            <person name="Fujisawa T."/>
            <person name="Nakamura Y."/>
            <person name="Kawachi M."/>
        </authorList>
    </citation>
    <scope>NUCLEOTIDE SEQUENCE [LARGE SCALE GENOMIC DNA]</scope>
    <source>
        <strain evidence="3 4">NIES-267</strain>
    </source>
</reference>
<gene>
    <name evidence="3" type="ORF">NIES267_11590</name>
</gene>
<evidence type="ECO:0000313" key="4">
    <source>
        <dbReference type="Proteomes" id="UP000218418"/>
    </source>
</evidence>
<keyword evidence="4" id="KW-1185">Reference proteome</keyword>
<evidence type="ECO:0000256" key="1">
    <source>
        <dbReference type="SAM" id="Phobius"/>
    </source>
</evidence>
<dbReference type="Proteomes" id="UP000218418">
    <property type="component" value="Chromosome"/>
</dbReference>
<keyword evidence="1" id="KW-0812">Transmembrane</keyword>
<feature type="transmembrane region" description="Helical" evidence="1">
    <location>
        <begin position="328"/>
        <end position="349"/>
    </location>
</feature>
<feature type="transmembrane region" description="Helical" evidence="1">
    <location>
        <begin position="12"/>
        <end position="32"/>
    </location>
</feature>
<feature type="transmembrane region" description="Helical" evidence="1">
    <location>
        <begin position="179"/>
        <end position="205"/>
    </location>
</feature>
<dbReference type="InterPro" id="IPR005625">
    <property type="entry name" value="PepSY-ass_TM"/>
</dbReference>
<dbReference type="EMBL" id="AP018227">
    <property type="protein sequence ID" value="BAY81682.1"/>
    <property type="molecule type" value="Genomic_DNA"/>
</dbReference>
<dbReference type="InterPro" id="IPR025711">
    <property type="entry name" value="PepSY"/>
</dbReference>
<accession>A0A1Z4LKC7</accession>
<keyword evidence="1" id="KW-0472">Membrane</keyword>
<sequence length="362" mass="40740">MSSKKLKLHRYIGIIVGLFIAIIAFTGSILVFTEEINSFFNPQIHQIVPESKSISIEQIADIVNQNYPEEKLNYIKIPLSSQDAYQVVVKANEAKKNIYINPYGGEILATIDSNHFLKIIQQIHTNLLAGDFGEFFVGICGILLITRAINGLTLWSGWKRLSTGLTIRFKARNKHLVNYDFHQLIGFISVIFLIFAGITGTMMVFKKPIVTLGYTVSGIPQPTKVLSTPQSTNNKLTLDDFVEQANLALPDGKPTIIIPPSTDKAPVVVRKRLAKDLNKNGKSYIYLDQYSGEVLRIKNILNSPWIDKLLAMLYPLHIGSYGNNVLRFVYLIMGLVPAILFVTGLAIFWNKTYGARFRKKYK</sequence>